<sequence length="194" mass="21665">MACGFNSLKRPFVIQPPVPQNTNKVPSRLTHLTTTRPQTPSYLVVGESPVLVDGVDLRDLGPYWFPLKDCLLFSLREQRNLIIDVLEHDEDRGLGGQLLGTVVLEQQSIIECVELIGLCRGARHESVEHCGVSVYTGAAENMVCAKQLQSVKTLAQLFHISPCRATSTEDQSPRVKAMYVLRECGSKRQKLRCY</sequence>
<gene>
    <name evidence="1" type="ORF">TCEB3V08_LOCUS12136</name>
</gene>
<evidence type="ECO:0000313" key="1">
    <source>
        <dbReference type="EMBL" id="CAD7414549.1"/>
    </source>
</evidence>
<name>A0A7R9HCR2_TIMCR</name>
<dbReference type="AlphaFoldDB" id="A0A7R9HCR2"/>
<reference evidence="1" key="1">
    <citation type="submission" date="2020-11" db="EMBL/GenBank/DDBJ databases">
        <authorList>
            <person name="Tran Van P."/>
        </authorList>
    </citation>
    <scope>NUCLEOTIDE SEQUENCE</scope>
</reference>
<organism evidence="1">
    <name type="scientific">Timema cristinae</name>
    <name type="common">Walking stick</name>
    <dbReference type="NCBI Taxonomy" id="61476"/>
    <lineage>
        <taxon>Eukaryota</taxon>
        <taxon>Metazoa</taxon>
        <taxon>Ecdysozoa</taxon>
        <taxon>Arthropoda</taxon>
        <taxon>Hexapoda</taxon>
        <taxon>Insecta</taxon>
        <taxon>Pterygota</taxon>
        <taxon>Neoptera</taxon>
        <taxon>Polyneoptera</taxon>
        <taxon>Phasmatodea</taxon>
        <taxon>Timematodea</taxon>
        <taxon>Timematoidea</taxon>
        <taxon>Timematidae</taxon>
        <taxon>Timema</taxon>
    </lineage>
</organism>
<proteinExistence type="predicted"/>
<dbReference type="EMBL" id="OC324786">
    <property type="protein sequence ID" value="CAD7414549.1"/>
    <property type="molecule type" value="Genomic_DNA"/>
</dbReference>
<protein>
    <submittedName>
        <fullName evidence="1">Uncharacterized protein</fullName>
    </submittedName>
</protein>
<accession>A0A7R9HCR2</accession>